<dbReference type="InterPro" id="IPR013087">
    <property type="entry name" value="Znf_C2H2_type"/>
</dbReference>
<dbReference type="PANTHER" id="PTHR24404:SF36">
    <property type="entry name" value="DNA-BINDING PROTEIN IKAROS"/>
    <property type="match status" value="1"/>
</dbReference>
<evidence type="ECO:0000256" key="2">
    <source>
        <dbReference type="ARBA" id="ARBA00022723"/>
    </source>
</evidence>
<feature type="domain" description="C2H2-type" evidence="13">
    <location>
        <begin position="198"/>
        <end position="225"/>
    </location>
</feature>
<dbReference type="InterPro" id="IPR036236">
    <property type="entry name" value="Znf_C2H2_sf"/>
</dbReference>
<organism evidence="14 15">
    <name type="scientific">Xenopus tropicalis</name>
    <name type="common">Western clawed frog</name>
    <name type="synonym">Silurana tropicalis</name>
    <dbReference type="NCBI Taxonomy" id="8364"/>
    <lineage>
        <taxon>Eukaryota</taxon>
        <taxon>Metazoa</taxon>
        <taxon>Chordata</taxon>
        <taxon>Craniata</taxon>
        <taxon>Vertebrata</taxon>
        <taxon>Euteleostomi</taxon>
        <taxon>Amphibia</taxon>
        <taxon>Batrachia</taxon>
        <taxon>Anura</taxon>
        <taxon>Pipoidea</taxon>
        <taxon>Pipidae</taxon>
        <taxon>Xenopodinae</taxon>
        <taxon>Xenopus</taxon>
        <taxon>Silurana</taxon>
    </lineage>
</organism>
<dbReference type="GO" id="GO:0000978">
    <property type="term" value="F:RNA polymerase II cis-regulatory region sequence-specific DNA binding"/>
    <property type="evidence" value="ECO:0000318"/>
    <property type="project" value="GO_Central"/>
</dbReference>
<accession>A0A8J0SG73</accession>
<comment type="similarity">
    <text evidence="10">Belongs to the Ikaros C2H2-type zinc-finger protein family.</text>
</comment>
<evidence type="ECO:0000256" key="12">
    <source>
        <dbReference type="SAM" id="MobiDB-lite"/>
    </source>
</evidence>
<dbReference type="GO" id="GO:0003700">
    <property type="term" value="F:DNA-binding transcription factor activity"/>
    <property type="evidence" value="ECO:0000318"/>
    <property type="project" value="GO_Central"/>
</dbReference>
<dbReference type="SUPFAM" id="SSF57667">
    <property type="entry name" value="beta-beta-alpha zinc fingers"/>
    <property type="match status" value="3"/>
</dbReference>
<keyword evidence="7 15" id="KW-0238">DNA-binding</keyword>
<dbReference type="GO" id="GO:0006357">
    <property type="term" value="P:regulation of transcription by RNA polymerase II"/>
    <property type="evidence" value="ECO:0000318"/>
    <property type="project" value="GO_Central"/>
</dbReference>
<keyword evidence="2" id="KW-0479">Metal-binding</keyword>
<evidence type="ECO:0000256" key="8">
    <source>
        <dbReference type="ARBA" id="ARBA00023163"/>
    </source>
</evidence>
<keyword evidence="9" id="KW-0539">Nucleus</keyword>
<evidence type="ECO:0000256" key="11">
    <source>
        <dbReference type="PROSITE-ProRule" id="PRU00042"/>
    </source>
</evidence>
<keyword evidence="8" id="KW-0804">Transcription</keyword>
<evidence type="ECO:0000256" key="7">
    <source>
        <dbReference type="ARBA" id="ARBA00023125"/>
    </source>
</evidence>
<dbReference type="GO" id="GO:0002376">
    <property type="term" value="P:immune system process"/>
    <property type="evidence" value="ECO:0007669"/>
    <property type="project" value="UniProtKB-ARBA"/>
</dbReference>
<keyword evidence="5" id="KW-0862">Zinc</keyword>
<keyword evidence="3" id="KW-0677">Repeat</keyword>
<feature type="domain" description="C2H2-type" evidence="13">
    <location>
        <begin position="170"/>
        <end position="197"/>
    </location>
</feature>
<evidence type="ECO:0000256" key="5">
    <source>
        <dbReference type="ARBA" id="ARBA00022833"/>
    </source>
</evidence>
<dbReference type="GO" id="GO:0008270">
    <property type="term" value="F:zinc ion binding"/>
    <property type="evidence" value="ECO:0007669"/>
    <property type="project" value="UniProtKB-KW"/>
</dbReference>
<evidence type="ECO:0000256" key="9">
    <source>
        <dbReference type="ARBA" id="ARBA00023242"/>
    </source>
</evidence>
<dbReference type="FunFam" id="3.30.160.60:FF:000525">
    <property type="entry name" value="IKAROS family zinc finger 1"/>
    <property type="match status" value="1"/>
</dbReference>
<dbReference type="GO" id="GO:0005634">
    <property type="term" value="C:nucleus"/>
    <property type="evidence" value="ECO:0007669"/>
    <property type="project" value="UniProtKB-SubCell"/>
</dbReference>
<evidence type="ECO:0000256" key="6">
    <source>
        <dbReference type="ARBA" id="ARBA00023015"/>
    </source>
</evidence>
<reference evidence="15" key="1">
    <citation type="submission" date="2025-08" db="UniProtKB">
        <authorList>
            <consortium name="RefSeq"/>
        </authorList>
    </citation>
    <scope>IDENTIFICATION</scope>
    <source>
        <strain evidence="15">Nigerian</strain>
        <tissue evidence="15">Liver and blood</tissue>
    </source>
</reference>
<dbReference type="Proteomes" id="UP000008143">
    <property type="component" value="Chromosome 6"/>
</dbReference>
<dbReference type="RefSeq" id="XP_012820091.2">
    <property type="nucleotide sequence ID" value="XM_012964637.3"/>
</dbReference>
<dbReference type="OMA" id="CKETHNG"/>
<evidence type="ECO:0000256" key="1">
    <source>
        <dbReference type="ARBA" id="ARBA00004123"/>
    </source>
</evidence>
<feature type="compositionally biased region" description="Polar residues" evidence="12">
    <location>
        <begin position="90"/>
        <end position="100"/>
    </location>
</feature>
<dbReference type="GeneID" id="548415"/>
<dbReference type="FunFam" id="3.30.160.60:FF:000265">
    <property type="entry name" value="IKAROS family zinc finger 1"/>
    <property type="match status" value="1"/>
</dbReference>
<keyword evidence="4 11" id="KW-0863">Zinc-finger</keyword>
<dbReference type="AGR" id="Xenbase:XB-GENE-876522"/>
<feature type="region of interest" description="Disordered" evidence="12">
    <location>
        <begin position="433"/>
        <end position="456"/>
    </location>
</feature>
<feature type="domain" description="C2H2-type" evidence="13">
    <location>
        <begin position="226"/>
        <end position="253"/>
    </location>
</feature>
<evidence type="ECO:0000256" key="4">
    <source>
        <dbReference type="ARBA" id="ARBA00022771"/>
    </source>
</evidence>
<dbReference type="FunFam" id="3.30.160.60:FF:000168">
    <property type="entry name" value="zinc finger protein Eos isoform X1"/>
    <property type="match status" value="1"/>
</dbReference>
<gene>
    <name evidence="15 16" type="primary">ikzf1</name>
    <name evidence="15" type="synonym">hik-1</name>
    <name evidence="15" type="synonym">hs.54452</name>
    <name evidence="15" type="synonym">ik-1</name>
    <name evidence="15" type="synonym">ik1</name>
    <name evidence="15" type="synonym">ika</name>
    <name evidence="15" type="synonym">ikaros</name>
    <name evidence="15" type="synonym">lyf1</name>
    <name evidence="15" type="synonym">pro0758</name>
    <name evidence="15" type="synonym">znfn1a1</name>
</gene>
<evidence type="ECO:0000313" key="15">
    <source>
        <dbReference type="RefSeq" id="XP_012820091.2"/>
    </source>
</evidence>
<dbReference type="AlphaFoldDB" id="A0A8J0SG73"/>
<evidence type="ECO:0000256" key="3">
    <source>
        <dbReference type="ARBA" id="ARBA00022737"/>
    </source>
</evidence>
<evidence type="ECO:0000256" key="10">
    <source>
        <dbReference type="ARBA" id="ARBA00038390"/>
    </source>
</evidence>
<dbReference type="PROSITE" id="PS00028">
    <property type="entry name" value="ZINC_FINGER_C2H2_1"/>
    <property type="match status" value="5"/>
</dbReference>
<dbReference type="PANTHER" id="PTHR24404">
    <property type="entry name" value="ZINC FINGER PROTEIN"/>
    <property type="match status" value="1"/>
</dbReference>
<protein>
    <submittedName>
        <fullName evidence="15">DNA-binding protein Ikaros isoform X1</fullName>
    </submittedName>
</protein>
<dbReference type="Pfam" id="PF00096">
    <property type="entry name" value="zf-C2H2"/>
    <property type="match status" value="3"/>
</dbReference>
<dbReference type="FunFam" id="3.30.160.60:FF:000080">
    <property type="entry name" value="IKAROS family zinc finger 4"/>
    <property type="match status" value="1"/>
</dbReference>
<dbReference type="PROSITE" id="PS50157">
    <property type="entry name" value="ZINC_FINGER_C2H2_2"/>
    <property type="match status" value="4"/>
</dbReference>
<name>A0A8J0SG73_XENTR</name>
<dbReference type="Gene3D" id="3.30.160.60">
    <property type="entry name" value="Classic Zinc Finger"/>
    <property type="match status" value="5"/>
</dbReference>
<evidence type="ECO:0000259" key="13">
    <source>
        <dbReference type="PROSITE" id="PS50157"/>
    </source>
</evidence>
<dbReference type="FunFam" id="3.30.160.60:FF:000073">
    <property type="entry name" value="IKAROS family zinc finger 1"/>
    <property type="match status" value="1"/>
</dbReference>
<evidence type="ECO:0000313" key="14">
    <source>
        <dbReference type="Proteomes" id="UP000008143"/>
    </source>
</evidence>
<proteinExistence type="inferred from homology"/>
<sequence>MMLHWNEEVEWRGVGLRPELHPAALLRAAHGTAAGDWESCVQPTHGRADNQKNMETDEAQDITQMSGNQSPAMSDGLDDPDEPMPVPEDLSTNAASQQNSKNEKSIAGNIKMENQSDEENGRACEMNGEECAEDLRMLDSAGEKINGSLNGQGTKALTGVGGIRLPNGKLKCDICGIICIGPNVLMVHKRSHTGERPFQCNQCGASFTQKGNLLRHIKLHSGEKPFKCHMCNYACRRRDALTGHLRTHSVGKPHKCGYCGRSYKQRSSLEEHKERCHNYLQSMGLQSHLYAVKEESNQNDMAEDLSKIGSERSLVLDRLASNVAKRKSCMPQKFVGEKRLSDIPYDHNANYEKENEMMQTHVMDQAINNAITYLGAESLRPLVQTPPGGSEGVPINSMYALHKPHADITTNTSQSAHESAVENLLLLSQVKSISSEREVSPSNSCQDSTDTESNNEERGGLIYLTNHMTPHPRNGLSTKEHRPFEMVRASSDNSQDAFKVVSGSGESLKVHKCEHCRVIFLDHVMYTIHMGCHGFRDPFECNMCGYQSQDRYEFSSHITRGEHRFNMG</sequence>
<feature type="compositionally biased region" description="Polar residues" evidence="12">
    <location>
        <begin position="63"/>
        <end position="72"/>
    </location>
</feature>
<keyword evidence="14" id="KW-1185">Reference proteome</keyword>
<feature type="domain" description="C2H2-type" evidence="13">
    <location>
        <begin position="254"/>
        <end position="282"/>
    </location>
</feature>
<dbReference type="Xenbase" id="XB-GENE-876522">
    <property type="gene designation" value="ikzf1"/>
</dbReference>
<dbReference type="InterPro" id="IPR050589">
    <property type="entry name" value="Ikaros_C2H2-ZF"/>
</dbReference>
<comment type="subcellular location">
    <subcellularLocation>
        <location evidence="1">Nucleus</location>
    </subcellularLocation>
</comment>
<keyword evidence="6" id="KW-0805">Transcription regulation</keyword>
<dbReference type="OrthoDB" id="6417347at2759"/>
<evidence type="ECO:0000313" key="16">
    <source>
        <dbReference type="Xenbase" id="XB-GENE-876522"/>
    </source>
</evidence>
<dbReference type="SMART" id="SM00355">
    <property type="entry name" value="ZnF_C2H2"/>
    <property type="match status" value="6"/>
</dbReference>
<feature type="region of interest" description="Disordered" evidence="12">
    <location>
        <begin position="63"/>
        <end position="122"/>
    </location>
</feature>
<dbReference type="CTD" id="10320"/>